<comment type="caution">
    <text evidence="9">The sequence shown here is derived from an EMBL/GenBank/DDBJ whole genome shotgun (WGS) entry which is preliminary data.</text>
</comment>
<feature type="binding site" evidence="5">
    <location>
        <position position="195"/>
    </location>
    <ligand>
        <name>NAD(+)</name>
        <dbReference type="ChEBI" id="CHEBI:57540"/>
    </ligand>
</feature>
<evidence type="ECO:0000313" key="9">
    <source>
        <dbReference type="EMBL" id="KHD08648.1"/>
    </source>
</evidence>
<dbReference type="InterPro" id="IPR004099">
    <property type="entry name" value="Pyr_nucl-diS_OxRdtase_dimer"/>
</dbReference>
<keyword evidence="5" id="KW-0520">NAD</keyword>
<dbReference type="Pfam" id="PF02852">
    <property type="entry name" value="Pyr_redox_dim"/>
    <property type="match status" value="1"/>
</dbReference>
<evidence type="ECO:0000256" key="2">
    <source>
        <dbReference type="ARBA" id="ARBA00022630"/>
    </source>
</evidence>
<evidence type="ECO:0000259" key="8">
    <source>
        <dbReference type="Pfam" id="PF07992"/>
    </source>
</evidence>
<evidence type="ECO:0000256" key="5">
    <source>
        <dbReference type="PIRSR" id="PIRSR000350-3"/>
    </source>
</evidence>
<dbReference type="Gene3D" id="3.50.50.60">
    <property type="entry name" value="FAD/NAD(P)-binding domain"/>
    <property type="match status" value="2"/>
</dbReference>
<keyword evidence="10" id="KW-1185">Reference proteome</keyword>
<feature type="disulfide bond" description="Redox-active" evidence="6">
    <location>
        <begin position="42"/>
        <end position="47"/>
    </location>
</feature>
<feature type="active site" description="Proton acceptor" evidence="4">
    <location>
        <position position="433"/>
    </location>
</feature>
<dbReference type="Proteomes" id="UP000030428">
    <property type="component" value="Unassembled WGS sequence"/>
</dbReference>
<gene>
    <name evidence="9" type="ORF">PN36_12630</name>
</gene>
<dbReference type="GO" id="GO:0050660">
    <property type="term" value="F:flavin adenine dinucleotide binding"/>
    <property type="evidence" value="ECO:0007669"/>
    <property type="project" value="TreeGrafter"/>
</dbReference>
<dbReference type="NCBIfam" id="NF004939">
    <property type="entry name" value="PRK06292.1-1"/>
    <property type="match status" value="1"/>
</dbReference>
<keyword evidence="5" id="KW-0547">Nucleotide-binding</keyword>
<feature type="binding site" evidence="5">
    <location>
        <position position="51"/>
    </location>
    <ligand>
        <name>FAD</name>
        <dbReference type="ChEBI" id="CHEBI:57692"/>
    </ligand>
</feature>
<dbReference type="PRINTS" id="PR00368">
    <property type="entry name" value="FADPNR"/>
</dbReference>
<proteinExistence type="inferred from homology"/>
<dbReference type="PANTHER" id="PTHR43014">
    <property type="entry name" value="MERCURIC REDUCTASE"/>
    <property type="match status" value="1"/>
</dbReference>
<dbReference type="GO" id="GO:0003955">
    <property type="term" value="F:NAD(P)H dehydrogenase (quinone) activity"/>
    <property type="evidence" value="ECO:0007669"/>
    <property type="project" value="TreeGrafter"/>
</dbReference>
<evidence type="ECO:0000256" key="4">
    <source>
        <dbReference type="PIRSR" id="PIRSR000350-2"/>
    </source>
</evidence>
<feature type="domain" description="FAD/NAD(P)-binding" evidence="8">
    <location>
        <begin position="6"/>
        <end position="311"/>
    </location>
</feature>
<feature type="binding site" evidence="5">
    <location>
        <begin position="137"/>
        <end position="139"/>
    </location>
    <ligand>
        <name>FAD</name>
        <dbReference type="ChEBI" id="CHEBI:57692"/>
    </ligand>
</feature>
<keyword evidence="3 5" id="KW-0274">FAD</keyword>
<organism evidence="9 10">
    <name type="scientific">Candidatus Thiomargarita nelsonii</name>
    <dbReference type="NCBI Taxonomy" id="1003181"/>
    <lineage>
        <taxon>Bacteria</taxon>
        <taxon>Pseudomonadati</taxon>
        <taxon>Pseudomonadota</taxon>
        <taxon>Gammaproteobacteria</taxon>
        <taxon>Thiotrichales</taxon>
        <taxon>Thiotrichaceae</taxon>
        <taxon>Thiomargarita</taxon>
    </lineage>
</organism>
<evidence type="ECO:0000256" key="1">
    <source>
        <dbReference type="ARBA" id="ARBA00007532"/>
    </source>
</evidence>
<sequence>MSKKVDVAIIGAGTAGLHTFGQVRQKTSNVVLINAGHYGTTCARVGCMPSKVLIEVAKEFSRRQHFENFGIEGSLTINRAQVMKHVRRMRDGFVGRVMEGVNKIGDKNIKGRARFVEPQVLEVNGEHIHANKIVIATGSRPIMPPEWQKLGVITSDDFFELEDLPDSIAIIGLGIIGSEIGQALGRLGIRVVGVEMLSTVGSLSDPVINKVAIEEFSKDFEQLWLGSAAQLSDDPAGGIKVETEQGQSTTVDMVLASLGRRPNFDNMGLEEVFGIDLSNGLKGLINPHTMQLGYFPVFVAGDVTSIRPILHEVADDGVIAGYNAVRDTATAFKRRVPLGIAFSDPQIVIVGASFAELEGQDIVIGERGFVMQGRTKVMARTHGHLRVYADRQSGRLLGAEMMIPDGEYIGHFLAMAIEHEMTVQDVLLTPFYHPTVMEGLDDALKAIAAQLGKSKINLGLLEK</sequence>
<dbReference type="SUPFAM" id="SSF55424">
    <property type="entry name" value="FAD/NAD-linked reductases, dimerisation (C-terminal) domain"/>
    <property type="match status" value="1"/>
</dbReference>
<dbReference type="PRINTS" id="PR00411">
    <property type="entry name" value="PNDRDTASEI"/>
</dbReference>
<dbReference type="InterPro" id="IPR036188">
    <property type="entry name" value="FAD/NAD-bd_sf"/>
</dbReference>
<comment type="similarity">
    <text evidence="1">Belongs to the class-I pyridine nucleotide-disulfide oxidoreductase family.</text>
</comment>
<feature type="domain" description="Pyridine nucleotide-disulphide oxidoreductase dimerisation" evidence="7">
    <location>
        <begin position="340"/>
        <end position="443"/>
    </location>
</feature>
<comment type="cofactor">
    <cofactor evidence="5">
        <name>FAD</name>
        <dbReference type="ChEBI" id="CHEBI:57692"/>
    </cofactor>
    <text evidence="5">Binds 1 FAD per subunit.</text>
</comment>
<dbReference type="InterPro" id="IPR001100">
    <property type="entry name" value="Pyr_nuc-diS_OxRdtase"/>
</dbReference>
<keyword evidence="2" id="KW-0285">Flavoprotein</keyword>
<feature type="binding site" evidence="5">
    <location>
        <position position="259"/>
    </location>
    <ligand>
        <name>NAD(+)</name>
        <dbReference type="ChEBI" id="CHEBI:57540"/>
    </ligand>
</feature>
<evidence type="ECO:0000313" key="10">
    <source>
        <dbReference type="Proteomes" id="UP000030428"/>
    </source>
</evidence>
<dbReference type="EMBL" id="JSZA02000040">
    <property type="protein sequence ID" value="KHD08648.1"/>
    <property type="molecule type" value="Genomic_DNA"/>
</dbReference>
<dbReference type="InterPro" id="IPR016156">
    <property type="entry name" value="FAD/NAD-linked_Rdtase_dimer_sf"/>
</dbReference>
<dbReference type="Gene3D" id="3.30.390.30">
    <property type="match status" value="1"/>
</dbReference>
<dbReference type="Pfam" id="PF07992">
    <property type="entry name" value="Pyr_redox_2"/>
    <property type="match status" value="1"/>
</dbReference>
<dbReference type="PANTHER" id="PTHR43014:SF4">
    <property type="entry name" value="PYRIDINE NUCLEOTIDE-DISULFIDE OXIDOREDUCTASE RCLA-RELATED"/>
    <property type="match status" value="1"/>
</dbReference>
<evidence type="ECO:0000256" key="3">
    <source>
        <dbReference type="ARBA" id="ARBA00022827"/>
    </source>
</evidence>
<feature type="binding site" evidence="5">
    <location>
        <begin position="172"/>
        <end position="179"/>
    </location>
    <ligand>
        <name>NAD(+)</name>
        <dbReference type="ChEBI" id="CHEBI:57540"/>
    </ligand>
</feature>
<dbReference type="InterPro" id="IPR023753">
    <property type="entry name" value="FAD/NAD-binding_dom"/>
</dbReference>
<accession>A0A0A6PD87</accession>
<name>A0A0A6PD87_9GAMM</name>
<reference evidence="9 10" key="1">
    <citation type="journal article" date="2016" name="Front. Microbiol.">
        <title>Single-Cell (Meta-)Genomics of a Dimorphic Candidatus Thiomargarita nelsonii Reveals Genomic Plasticity.</title>
        <authorList>
            <person name="Flood B.E."/>
            <person name="Fliss P."/>
            <person name="Jones D.S."/>
            <person name="Dick G.J."/>
            <person name="Jain S."/>
            <person name="Kaster A.K."/>
            <person name="Winkel M."/>
            <person name="Mussmann M."/>
            <person name="Bailey J."/>
        </authorList>
    </citation>
    <scope>NUCLEOTIDE SEQUENCE [LARGE SCALE GENOMIC DNA]</scope>
    <source>
        <strain evidence="9">Hydrate Ridge</strain>
    </source>
</reference>
<protein>
    <recommendedName>
        <fullName evidence="11">Dihydrolipoyl dehydrogenase</fullName>
    </recommendedName>
</protein>
<evidence type="ECO:0008006" key="11">
    <source>
        <dbReference type="Google" id="ProtNLM"/>
    </source>
</evidence>
<dbReference type="PIRSF" id="PIRSF000350">
    <property type="entry name" value="Mercury_reductase_MerA"/>
    <property type="match status" value="1"/>
</dbReference>
<feature type="binding site" evidence="5">
    <location>
        <position position="302"/>
    </location>
    <ligand>
        <name>FAD</name>
        <dbReference type="ChEBI" id="CHEBI:57692"/>
    </ligand>
</feature>
<dbReference type="SUPFAM" id="SSF51905">
    <property type="entry name" value="FAD/NAD(P)-binding domain"/>
    <property type="match status" value="2"/>
</dbReference>
<dbReference type="AlphaFoldDB" id="A0A0A6PD87"/>
<evidence type="ECO:0000259" key="7">
    <source>
        <dbReference type="Pfam" id="PF02852"/>
    </source>
</evidence>
<evidence type="ECO:0000256" key="6">
    <source>
        <dbReference type="PIRSR" id="PIRSR000350-4"/>
    </source>
</evidence>